<feature type="transmembrane region" description="Helical" evidence="2">
    <location>
        <begin position="33"/>
        <end position="52"/>
    </location>
</feature>
<keyword evidence="5" id="KW-1185">Reference proteome</keyword>
<dbReference type="EMBL" id="FUZP01000001">
    <property type="protein sequence ID" value="SKC45134.1"/>
    <property type="molecule type" value="Genomic_DNA"/>
</dbReference>
<keyword evidence="2" id="KW-0472">Membrane</keyword>
<reference evidence="4 5" key="1">
    <citation type="submission" date="2017-02" db="EMBL/GenBank/DDBJ databases">
        <authorList>
            <person name="Peterson S.W."/>
        </authorList>
    </citation>
    <scope>NUCLEOTIDE SEQUENCE [LARGE SCALE GENOMIC DNA]</scope>
    <source>
        <strain evidence="4 5">VKM Ac-2059</strain>
    </source>
</reference>
<dbReference type="Pfam" id="PF10756">
    <property type="entry name" value="bPH_6"/>
    <property type="match status" value="1"/>
</dbReference>
<feature type="transmembrane region" description="Helical" evidence="2">
    <location>
        <begin position="219"/>
        <end position="240"/>
    </location>
</feature>
<dbReference type="AlphaFoldDB" id="A0A1T5J198"/>
<accession>A0A1T5J198</accession>
<dbReference type="InterPro" id="IPR019692">
    <property type="entry name" value="CFP-6_PH"/>
</dbReference>
<feature type="compositionally biased region" description="Basic and acidic residues" evidence="1">
    <location>
        <begin position="154"/>
        <end position="168"/>
    </location>
</feature>
<feature type="compositionally biased region" description="Low complexity" evidence="1">
    <location>
        <begin position="188"/>
        <end position="210"/>
    </location>
</feature>
<feature type="transmembrane region" description="Helical" evidence="2">
    <location>
        <begin position="58"/>
        <end position="78"/>
    </location>
</feature>
<protein>
    <submittedName>
        <fullName evidence="4">PH domain-containing protein</fullName>
    </submittedName>
</protein>
<feature type="region of interest" description="Disordered" evidence="1">
    <location>
        <begin position="154"/>
        <end position="210"/>
    </location>
</feature>
<keyword evidence="2" id="KW-1133">Transmembrane helix</keyword>
<evidence type="ECO:0000259" key="3">
    <source>
        <dbReference type="Pfam" id="PF10756"/>
    </source>
</evidence>
<organism evidence="4 5">
    <name type="scientific">Okibacterium fritillariae</name>
    <dbReference type="NCBI Taxonomy" id="123320"/>
    <lineage>
        <taxon>Bacteria</taxon>
        <taxon>Bacillati</taxon>
        <taxon>Actinomycetota</taxon>
        <taxon>Actinomycetes</taxon>
        <taxon>Micrococcales</taxon>
        <taxon>Microbacteriaceae</taxon>
        <taxon>Okibacterium</taxon>
    </lineage>
</organism>
<feature type="compositionally biased region" description="Polar residues" evidence="1">
    <location>
        <begin position="170"/>
        <end position="179"/>
    </location>
</feature>
<name>A0A1T5J198_9MICO</name>
<evidence type="ECO:0000256" key="1">
    <source>
        <dbReference type="SAM" id="MobiDB-lite"/>
    </source>
</evidence>
<evidence type="ECO:0000313" key="5">
    <source>
        <dbReference type="Proteomes" id="UP000190857"/>
    </source>
</evidence>
<sequence>MTPAQNPDHSADKAPAASRSDDRFVRIRTRSSWWIWGFLAILTVFFLGDAVVRGAWGFVLLALPWMALVLWGTWVVLVRPSVTVRPDRLVVHNVFRVHDIPWAAVSRLTDRFQLVVELTDGRSLVSWGAPTGGLGKASVSGDAAGVTIVRDNAEAPRDGRRTMADRRGRSASTPTTQSVVDKVRRAWSTSTSKKVSPSSSPGQAASPGQAVPQAHVDGLAVGVSVAIVIWCAITAGVSTLL</sequence>
<gene>
    <name evidence="4" type="ORF">SAMN06309945_1111</name>
</gene>
<keyword evidence="2" id="KW-0812">Transmembrane</keyword>
<proteinExistence type="predicted"/>
<evidence type="ECO:0000313" key="4">
    <source>
        <dbReference type="EMBL" id="SKC45134.1"/>
    </source>
</evidence>
<dbReference type="Proteomes" id="UP000190857">
    <property type="component" value="Unassembled WGS sequence"/>
</dbReference>
<feature type="domain" description="Low molecular weight protein antigen 6 PH" evidence="3">
    <location>
        <begin position="79"/>
        <end position="134"/>
    </location>
</feature>
<evidence type="ECO:0000256" key="2">
    <source>
        <dbReference type="SAM" id="Phobius"/>
    </source>
</evidence>